<keyword evidence="7" id="KW-1185">Reference proteome</keyword>
<dbReference type="PROSITE" id="PS00211">
    <property type="entry name" value="ABC_TRANSPORTER_1"/>
    <property type="match status" value="1"/>
</dbReference>
<keyword evidence="2" id="KW-0547">Nucleotide-binding</keyword>
<dbReference type="OrthoDB" id="9808609at2"/>
<dbReference type="SUPFAM" id="SSF52540">
    <property type="entry name" value="P-loop containing nucleoside triphosphate hydrolases"/>
    <property type="match status" value="2"/>
</dbReference>
<dbReference type="InterPro" id="IPR017871">
    <property type="entry name" value="ABC_transporter-like_CS"/>
</dbReference>
<protein>
    <submittedName>
        <fullName evidence="6">ABC transporter ATP-binding protein</fullName>
    </submittedName>
</protein>
<feature type="compositionally biased region" description="Basic and acidic residues" evidence="4">
    <location>
        <begin position="265"/>
        <end position="282"/>
    </location>
</feature>
<evidence type="ECO:0000313" key="7">
    <source>
        <dbReference type="Proteomes" id="UP000288293"/>
    </source>
</evidence>
<keyword evidence="3 6" id="KW-0067">ATP-binding</keyword>
<comment type="caution">
    <text evidence="6">The sequence shown here is derived from an EMBL/GenBank/DDBJ whole genome shotgun (WGS) entry which is preliminary data.</text>
</comment>
<dbReference type="GO" id="GO:0016887">
    <property type="term" value="F:ATP hydrolysis activity"/>
    <property type="evidence" value="ECO:0007669"/>
    <property type="project" value="InterPro"/>
</dbReference>
<dbReference type="InterPro" id="IPR003439">
    <property type="entry name" value="ABC_transporter-like_ATP-bd"/>
</dbReference>
<proteinExistence type="predicted"/>
<dbReference type="PANTHER" id="PTHR19211">
    <property type="entry name" value="ATP-BINDING TRANSPORT PROTEIN-RELATED"/>
    <property type="match status" value="1"/>
</dbReference>
<dbReference type="GO" id="GO:0005524">
    <property type="term" value="F:ATP binding"/>
    <property type="evidence" value="ECO:0007669"/>
    <property type="project" value="UniProtKB-KW"/>
</dbReference>
<evidence type="ECO:0000256" key="4">
    <source>
        <dbReference type="SAM" id="MobiDB-lite"/>
    </source>
</evidence>
<dbReference type="SMART" id="SM00382">
    <property type="entry name" value="AAA"/>
    <property type="match status" value="2"/>
</dbReference>
<evidence type="ECO:0000259" key="5">
    <source>
        <dbReference type="PROSITE" id="PS50893"/>
    </source>
</evidence>
<dbReference type="AlphaFoldDB" id="A0A432W3M2"/>
<evidence type="ECO:0000256" key="2">
    <source>
        <dbReference type="ARBA" id="ARBA00022741"/>
    </source>
</evidence>
<accession>A0A432W3M2</accession>
<feature type="domain" description="ABC transporter" evidence="5">
    <location>
        <begin position="342"/>
        <end position="531"/>
    </location>
</feature>
<dbReference type="Gene3D" id="3.40.50.300">
    <property type="entry name" value="P-loop containing nucleotide triphosphate hydrolases"/>
    <property type="match status" value="2"/>
</dbReference>
<name>A0A432W3M2_9GAMM</name>
<evidence type="ECO:0000256" key="3">
    <source>
        <dbReference type="ARBA" id="ARBA00022840"/>
    </source>
</evidence>
<reference evidence="6 7" key="1">
    <citation type="journal article" date="2011" name="Front. Microbiol.">
        <title>Genomic signatures of strain selection and enhancement in Bacillus atrophaeus var. globigii, a historical biowarfare simulant.</title>
        <authorList>
            <person name="Gibbons H.S."/>
            <person name="Broomall S.M."/>
            <person name="McNew L.A."/>
            <person name="Daligault H."/>
            <person name="Chapman C."/>
            <person name="Bruce D."/>
            <person name="Karavis M."/>
            <person name="Krepps M."/>
            <person name="McGregor P.A."/>
            <person name="Hong C."/>
            <person name="Park K.H."/>
            <person name="Akmal A."/>
            <person name="Feldman A."/>
            <person name="Lin J.S."/>
            <person name="Chang W.E."/>
            <person name="Higgs B.W."/>
            <person name="Demirev P."/>
            <person name="Lindquist J."/>
            <person name="Liem A."/>
            <person name="Fochler E."/>
            <person name="Read T.D."/>
            <person name="Tapia R."/>
            <person name="Johnson S."/>
            <person name="Bishop-Lilly K.A."/>
            <person name="Detter C."/>
            <person name="Han C."/>
            <person name="Sozhamannan S."/>
            <person name="Rosenzweig C.N."/>
            <person name="Skowronski E.W."/>
        </authorList>
    </citation>
    <scope>NUCLEOTIDE SEQUENCE [LARGE SCALE GENOMIC DNA]</scope>
    <source>
        <strain evidence="6 7">MLST1</strain>
    </source>
</reference>
<gene>
    <name evidence="6" type="ORF">CWE09_12325</name>
</gene>
<dbReference type="InterPro" id="IPR003593">
    <property type="entry name" value="AAA+_ATPase"/>
</dbReference>
<dbReference type="EMBL" id="PIPL01000003">
    <property type="protein sequence ID" value="RUO23928.1"/>
    <property type="molecule type" value="Genomic_DNA"/>
</dbReference>
<dbReference type="InterPro" id="IPR050611">
    <property type="entry name" value="ABCF"/>
</dbReference>
<feature type="compositionally biased region" description="Polar residues" evidence="4">
    <location>
        <begin position="295"/>
        <end position="321"/>
    </location>
</feature>
<evidence type="ECO:0000256" key="1">
    <source>
        <dbReference type="ARBA" id="ARBA00022737"/>
    </source>
</evidence>
<dbReference type="RefSeq" id="WP_126804348.1">
    <property type="nucleotide sequence ID" value="NZ_PIPL01000003.1"/>
</dbReference>
<dbReference type="PROSITE" id="PS50893">
    <property type="entry name" value="ABC_TRANSPORTER_2"/>
    <property type="match status" value="2"/>
</dbReference>
<organism evidence="6 7">
    <name type="scientific">Aliidiomarina minuta</name>
    <dbReference type="NCBI Taxonomy" id="880057"/>
    <lineage>
        <taxon>Bacteria</taxon>
        <taxon>Pseudomonadati</taxon>
        <taxon>Pseudomonadota</taxon>
        <taxon>Gammaproteobacteria</taxon>
        <taxon>Alteromonadales</taxon>
        <taxon>Idiomarinaceae</taxon>
        <taxon>Aliidiomarina</taxon>
    </lineage>
</organism>
<keyword evidence="1" id="KW-0677">Repeat</keyword>
<dbReference type="Pfam" id="PF00005">
    <property type="entry name" value="ABC_tran"/>
    <property type="match status" value="2"/>
</dbReference>
<feature type="domain" description="ABC transporter" evidence="5">
    <location>
        <begin position="3"/>
        <end position="246"/>
    </location>
</feature>
<dbReference type="PANTHER" id="PTHR19211:SF6">
    <property type="entry name" value="BLL7188 PROTEIN"/>
    <property type="match status" value="1"/>
</dbReference>
<evidence type="ECO:0000313" key="6">
    <source>
        <dbReference type="EMBL" id="RUO23928.1"/>
    </source>
</evidence>
<dbReference type="CDD" id="cd03221">
    <property type="entry name" value="ABCF_EF-3"/>
    <property type="match status" value="1"/>
</dbReference>
<sequence>MTISAQSISLQWSDGSVAFESINFTLSAGFHGLVGPNGSGKSSLALVLAGSAAEPELLPISGHVHRIGSVGYVGQSDMTSEQSLAEYLNAAPTLSALQRIAEGSVDEADFELVGERWIFAEELKQQLLALNLWDPAAGFDKTLAALSGGERMRLRLLKAFGDNPVNLILDEPSNHLDAPGRDWLIQQCKKFAAQPGHCLLVVSHDRQLLQHVESISELSSLGLQSYEGNYDDYAELAGLQVAAAERQLKDAVKHKKQLKQQLQRTQEKAQKRQSKGKSDRAKGGQAKVMLDFAKENSQQTAGTLSTQMQRQQTQASEQLSDARQRLAAMQDVQLRFNESQGLRKKRLLSCEDLVLPHGSQQPLNITLAPGDKIHLRGANGSGKSTLLKVLAQQLKPQSGQLILNSRVHVLDQRFSLVDPVRSVLDNLMNYAEGLSVTDARTALAQAGLLAEAVNREARYLSGGETMKLAMLMVTLQPEPELLLFDEPDNHLDIQAKQQLAQAIRAYPGALVLVSHDRHFVEEAGVSDYLHIK</sequence>
<dbReference type="Proteomes" id="UP000288293">
    <property type="component" value="Unassembled WGS sequence"/>
</dbReference>
<dbReference type="InterPro" id="IPR027417">
    <property type="entry name" value="P-loop_NTPase"/>
</dbReference>
<feature type="region of interest" description="Disordered" evidence="4">
    <location>
        <begin position="262"/>
        <end position="322"/>
    </location>
</feature>